<keyword evidence="3" id="KW-0813">Transport</keyword>
<evidence type="ECO:0000313" key="9">
    <source>
        <dbReference type="EMBL" id="MDH8679910.1"/>
    </source>
</evidence>
<feature type="transmembrane region" description="Helical" evidence="8">
    <location>
        <begin position="274"/>
        <end position="294"/>
    </location>
</feature>
<feature type="transmembrane region" description="Helical" evidence="8">
    <location>
        <begin position="20"/>
        <end position="45"/>
    </location>
</feature>
<dbReference type="RefSeq" id="WP_281095804.1">
    <property type="nucleotide sequence ID" value="NZ_JARYZI010000021.1"/>
</dbReference>
<gene>
    <name evidence="9" type="ORF">QE109_17315</name>
</gene>
<comment type="subcellular location">
    <subcellularLocation>
        <location evidence="1">Cell membrane</location>
        <topology evidence="1">Multi-pass membrane protein</topology>
    </subcellularLocation>
</comment>
<dbReference type="Proteomes" id="UP001158045">
    <property type="component" value="Unassembled WGS sequence"/>
</dbReference>
<feature type="transmembrane region" description="Helical" evidence="8">
    <location>
        <begin position="328"/>
        <end position="345"/>
    </location>
</feature>
<dbReference type="Pfam" id="PF02028">
    <property type="entry name" value="BCCT"/>
    <property type="match status" value="1"/>
</dbReference>
<organism evidence="9 10">
    <name type="scientific">Fusibacter bizertensis</name>
    <dbReference type="NCBI Taxonomy" id="1488331"/>
    <lineage>
        <taxon>Bacteria</taxon>
        <taxon>Bacillati</taxon>
        <taxon>Bacillota</taxon>
        <taxon>Clostridia</taxon>
        <taxon>Eubacteriales</taxon>
        <taxon>Eubacteriales Family XII. Incertae Sedis</taxon>
        <taxon>Fusibacter</taxon>
    </lineage>
</organism>
<evidence type="ECO:0000313" key="10">
    <source>
        <dbReference type="Proteomes" id="UP001158045"/>
    </source>
</evidence>
<feature type="transmembrane region" description="Helical" evidence="8">
    <location>
        <begin position="357"/>
        <end position="375"/>
    </location>
</feature>
<evidence type="ECO:0000256" key="4">
    <source>
        <dbReference type="ARBA" id="ARBA00022475"/>
    </source>
</evidence>
<feature type="transmembrane region" description="Helical" evidence="8">
    <location>
        <begin position="463"/>
        <end position="481"/>
    </location>
</feature>
<dbReference type="InterPro" id="IPR000060">
    <property type="entry name" value="BCCT_transptr"/>
</dbReference>
<feature type="transmembrane region" description="Helical" evidence="8">
    <location>
        <begin position="414"/>
        <end position="436"/>
    </location>
</feature>
<proteinExistence type="inferred from homology"/>
<keyword evidence="7 8" id="KW-0472">Membrane</keyword>
<accession>A0ABT6NHK8</accession>
<feature type="transmembrane region" description="Helical" evidence="8">
    <location>
        <begin position="65"/>
        <end position="85"/>
    </location>
</feature>
<dbReference type="PANTHER" id="PTHR30047">
    <property type="entry name" value="HIGH-AFFINITY CHOLINE TRANSPORT PROTEIN-RELATED"/>
    <property type="match status" value="1"/>
</dbReference>
<evidence type="ECO:0000256" key="5">
    <source>
        <dbReference type="ARBA" id="ARBA00022692"/>
    </source>
</evidence>
<dbReference type="EMBL" id="JARYZI010000021">
    <property type="protein sequence ID" value="MDH8679910.1"/>
    <property type="molecule type" value="Genomic_DNA"/>
</dbReference>
<feature type="transmembrane region" description="Helical" evidence="8">
    <location>
        <begin position="195"/>
        <end position="220"/>
    </location>
</feature>
<dbReference type="PROSITE" id="PS01303">
    <property type="entry name" value="BCCT"/>
    <property type="match status" value="1"/>
</dbReference>
<evidence type="ECO:0000256" key="7">
    <source>
        <dbReference type="ARBA" id="ARBA00023136"/>
    </source>
</evidence>
<sequence length="538" mass="58496">MSKKIIKLKKELHDRNFTKFGLDLNLTVSGLSALLLIAFSAYAFLNLDKASEQLTAFKAMIIERFDTVFIFSANLFIVALILLAVMKSGKIRLGGDDAKPEFSTFSWYAMLMSAGMGIGLMFWSVGEPIYHQVGSPIFASSTSRYTALATTFFHWGIHPWAIYGIISLALAYFTFNKKLPLSPRSFFYPIFKEKIFGLLGDIIDTLAVLAALAGLATSLGLGVQQINSGLTHIFGLPNNILMQVALIAVITLIATASVVSGIDKGVKFLSELNIKAAFVLMMIVLLVGPTFTIFKDIFMSTGLYIKGFVNASLNVNSLDAGWSQGWTIFYWAWWISWSPFVGMFIAKISRGRTIREFITAVLVVPTLLSIVWLGVFGSTALNIDAATAGAVTEAVNSNLSIALFEMVQLIDAPFFVDVLKVIVNALAVFLVITFFVTSSDSGSLVVDSLASGGKLKSPVGQRVFWALMEGFIAAVLLIIGGKQALSILQAAVITTGLPFAIIITVVTVLLINELIVKEWLAQNALKKAMKQTKPVDVE</sequence>
<evidence type="ECO:0000256" key="3">
    <source>
        <dbReference type="ARBA" id="ARBA00022448"/>
    </source>
</evidence>
<feature type="transmembrane region" description="Helical" evidence="8">
    <location>
        <begin position="487"/>
        <end position="511"/>
    </location>
</feature>
<evidence type="ECO:0000256" key="8">
    <source>
        <dbReference type="SAM" id="Phobius"/>
    </source>
</evidence>
<dbReference type="PANTHER" id="PTHR30047:SF7">
    <property type="entry name" value="HIGH-AFFINITY CHOLINE TRANSPORT PROTEIN"/>
    <property type="match status" value="1"/>
</dbReference>
<keyword evidence="5 8" id="KW-0812">Transmembrane</keyword>
<comment type="similarity">
    <text evidence="2">Belongs to the BCCT transporter (TC 2.A.15) family.</text>
</comment>
<keyword evidence="6 8" id="KW-1133">Transmembrane helix</keyword>
<dbReference type="InterPro" id="IPR018093">
    <property type="entry name" value="BCCT_CS"/>
</dbReference>
<dbReference type="NCBIfam" id="TIGR00842">
    <property type="entry name" value="bcct"/>
    <property type="match status" value="1"/>
</dbReference>
<evidence type="ECO:0000256" key="2">
    <source>
        <dbReference type="ARBA" id="ARBA00005658"/>
    </source>
</evidence>
<evidence type="ECO:0000256" key="6">
    <source>
        <dbReference type="ARBA" id="ARBA00022989"/>
    </source>
</evidence>
<comment type="caution">
    <text evidence="9">The sequence shown here is derived from an EMBL/GenBank/DDBJ whole genome shotgun (WGS) entry which is preliminary data.</text>
</comment>
<feature type="transmembrane region" description="Helical" evidence="8">
    <location>
        <begin position="240"/>
        <end position="262"/>
    </location>
</feature>
<protein>
    <submittedName>
        <fullName evidence="9">BCCT family transporter</fullName>
    </submittedName>
</protein>
<keyword evidence="10" id="KW-1185">Reference proteome</keyword>
<evidence type="ECO:0000256" key="1">
    <source>
        <dbReference type="ARBA" id="ARBA00004651"/>
    </source>
</evidence>
<name>A0ABT6NHK8_9FIRM</name>
<feature type="transmembrane region" description="Helical" evidence="8">
    <location>
        <begin position="105"/>
        <end position="125"/>
    </location>
</feature>
<feature type="transmembrane region" description="Helical" evidence="8">
    <location>
        <begin position="157"/>
        <end position="175"/>
    </location>
</feature>
<reference evidence="9 10" key="1">
    <citation type="submission" date="2023-04" db="EMBL/GenBank/DDBJ databases">
        <title>Fusibacter bizertensis strain WBS, isolated from littoral bottom sediments of the Arctic seas - biochemical and genomic analysis.</title>
        <authorList>
            <person name="Brioukhanov A.L."/>
        </authorList>
    </citation>
    <scope>NUCLEOTIDE SEQUENCE [LARGE SCALE GENOMIC DNA]</scope>
    <source>
        <strain evidence="9 10">WBS</strain>
    </source>
</reference>
<keyword evidence="4" id="KW-1003">Cell membrane</keyword>